<dbReference type="EMBL" id="CP148067">
    <property type="protein sequence ID" value="WXL28785.1"/>
    <property type="molecule type" value="Genomic_DNA"/>
</dbReference>
<sequence>MKLFYGIFSLKCGQIIFRLFENINSKYIEMYSESVSFTDLDINSLKSFVSTIKNNLSLKLNNKKNKDSKISFAYEIDNEYAKENKIKLEVVKHYFDIASKVNENINVQIKQKTLSNSVFGSLKSVKTFLYEFEDLTGQVKQYASLPINKEGIKLTTFTSLMFFDNNSQIVEILNFLDQIGFKNENVYLQNQCLNNQNQDNKIKLIVSYDWENLTLSTVMNDAVISFENFSVNLEIFKKELAKRIKNNQLNILVNNSLQAVANNWNIFNMFDKNTDEYTIFSCLNNLISQCAKKVENHYKTVEMEISEIILYGQNNDFLFESLKNSSLKSKISLAEKLNKNQQANTIVINACKLLNNSKFSSENMLKTLNISQESKSRFNWFKKLFHIPSKPSFVKSIS</sequence>
<evidence type="ECO:0000313" key="1">
    <source>
        <dbReference type="EMBL" id="WXL28785.1"/>
    </source>
</evidence>
<proteinExistence type="predicted"/>
<keyword evidence="2" id="KW-1185">Reference proteome</keyword>
<protein>
    <submittedName>
        <fullName evidence="1">Uncharacterized protein</fullName>
    </submittedName>
</protein>
<gene>
    <name evidence="1" type="ORF">WG617_01990</name>
</gene>
<evidence type="ECO:0000313" key="2">
    <source>
        <dbReference type="Proteomes" id="UP001477443"/>
    </source>
</evidence>
<dbReference type="Proteomes" id="UP001477443">
    <property type="component" value="Chromosome"/>
</dbReference>
<name>A0ABZ2RP41_9BACT</name>
<reference evidence="1" key="1">
    <citation type="submission" date="2024-03" db="EMBL/GenBank/DDBJ databases">
        <title>Complete genome sequence of Mycoplasma felifaucium Z921 isolated from the trachea of a cheetah.</title>
        <authorList>
            <person name="Spergser J."/>
        </authorList>
    </citation>
    <scope>NUCLEOTIDE SEQUENCE [LARGE SCALE GENOMIC DNA]</scope>
    <source>
        <strain evidence="1">Z921</strain>
    </source>
</reference>
<organism evidence="1 2">
    <name type="scientific">Mycoplasmopsis felifaucium</name>
    <dbReference type="NCBI Taxonomy" id="35768"/>
    <lineage>
        <taxon>Bacteria</taxon>
        <taxon>Bacillati</taxon>
        <taxon>Mycoplasmatota</taxon>
        <taxon>Mycoplasmoidales</taxon>
        <taxon>Metamycoplasmataceae</taxon>
        <taxon>Mycoplasmopsis</taxon>
    </lineage>
</organism>
<dbReference type="RefSeq" id="WP_338822329.1">
    <property type="nucleotide sequence ID" value="NZ_CP148067.1"/>
</dbReference>
<dbReference type="NCBIfam" id="NF045943">
    <property type="entry name" value="MAG3720_fam"/>
    <property type="match status" value="1"/>
</dbReference>
<accession>A0ABZ2RP41</accession>